<accession>A0A7K0KCT9</accession>
<dbReference type="GO" id="GO:0016829">
    <property type="term" value="F:lyase activity"/>
    <property type="evidence" value="ECO:0007669"/>
    <property type="project" value="UniProtKB-KW"/>
</dbReference>
<protein>
    <submittedName>
        <fullName evidence="3">Xanthan lyase</fullName>
    </submittedName>
</protein>
<dbReference type="InterPro" id="IPR036116">
    <property type="entry name" value="FN3_sf"/>
</dbReference>
<dbReference type="Pfam" id="PF25275">
    <property type="entry name" value="Golvesin_C"/>
    <property type="match status" value="1"/>
</dbReference>
<dbReference type="EMBL" id="VUNG01000005">
    <property type="protein sequence ID" value="MST83751.1"/>
    <property type="molecule type" value="Genomic_DNA"/>
</dbReference>
<sequence length="963" mass="107459">MLYKSYFVFALLLFPGTQTFAQNAVYQEKAKKDLNAYFVSYQAKQTDFSSQPRLKELRIDDKQRKVTVVPDPSFAQQELNDKQIGKIYKKVRHLLPKVYRDYDLSIVVSGLPLENYDTDFTSLSGNSLWGKIHYDGQPWVSNASRPFRITHGLYNRHLVVWASHGRYYDAKKGQWQWQRPPLFGTCEDLFTETIVLPYLIPMLENAGAVVYTPRERDLQTEEYIVDNDGVNAPGYSESDGGKQWYNCPRSGFAYRLGNYVDGQNPFKDGTVRMAKTTKKGDGTYTLWQPRFHKAGRYAVYVSYQTVDKSVDDAHYVVFHKGQATEVRVNQQMGGGTWVYLGTFDFGEGKSIDNCVMLTNQSKRRGVVTADAVRFGGGMGNISRGGVTSGLPRVLEGSRYFCQWAGAPYNIYSSRGGTDDYADDINSRSRMLNWLAGGSVYVPTVEGEHVPFELSLAVHSDAGYAPNGKDLVGSLAICTTNYNDGQLSSGLTRQASKMLAKDLLDNLTRDLTYKYGNWARRYIWDRNYSETRVPEVPSAILEMLSHQNFPDMKLAQDPHFKFTLARSVYKTLARYVNTMHGRPTIIEPLPPKDPAVTINNRQQAHVSWVVQDDPQEPSAHPDYFVLYTAIGKGGYDNGQKVKTTSVDLDVKPGVLYRFKITAINRGGESFPSEEIALFTQSGSQKSILVVNGFHRLSAPTVIDNNSQQGFDMKDDIGVSYGPTIGWLGYQQSFNKSRIGRESSDGLGYTDESLAGKVIAGNNLDASTAHVEAIAGSGKYNVVSCSSHAVETRRVALHDFDAVDMVLGLEKYSPDALVYDKTFTDNIQKQLTAYTKSGGKLLVSGAYVGADMTGSKESDWLSGTLKVNYSGSLRTDTLQGVNGLQQNFDFYRTPNADHYAATHADILQPADGAVCAMQYSNGYSAAVAYKGNDYRSFTMAFPFECIIDKNMQRRLMTGILNFLLK</sequence>
<evidence type="ECO:0000313" key="4">
    <source>
        <dbReference type="Proteomes" id="UP000438914"/>
    </source>
</evidence>
<gene>
    <name evidence="3" type="ORF">FYJ73_03510</name>
</gene>
<dbReference type="CDD" id="cd00063">
    <property type="entry name" value="FN3"/>
    <property type="match status" value="1"/>
</dbReference>
<dbReference type="PROSITE" id="PS50853">
    <property type="entry name" value="FN3"/>
    <property type="match status" value="1"/>
</dbReference>
<dbReference type="SMART" id="SM00060">
    <property type="entry name" value="FN3"/>
    <property type="match status" value="1"/>
</dbReference>
<dbReference type="AlphaFoldDB" id="A0A7K0KCT9"/>
<dbReference type="SUPFAM" id="SSF53187">
    <property type="entry name" value="Zn-dependent exopeptidases"/>
    <property type="match status" value="1"/>
</dbReference>
<organism evidence="3 4">
    <name type="scientific">Hallella mizrahii</name>
    <dbReference type="NCBI Taxonomy" id="2606637"/>
    <lineage>
        <taxon>Bacteria</taxon>
        <taxon>Pseudomonadati</taxon>
        <taxon>Bacteroidota</taxon>
        <taxon>Bacteroidia</taxon>
        <taxon>Bacteroidales</taxon>
        <taxon>Prevotellaceae</taxon>
        <taxon>Hallella</taxon>
    </lineage>
</organism>
<feature type="signal peptide" evidence="1">
    <location>
        <begin position="1"/>
        <end position="21"/>
    </location>
</feature>
<dbReference type="RefSeq" id="WP_154533335.1">
    <property type="nucleotide sequence ID" value="NZ_VUNG01000005.1"/>
</dbReference>
<dbReference type="SUPFAM" id="SSF49265">
    <property type="entry name" value="Fibronectin type III"/>
    <property type="match status" value="1"/>
</dbReference>
<reference evidence="3 4" key="1">
    <citation type="submission" date="2019-08" db="EMBL/GenBank/DDBJ databases">
        <title>In-depth cultivation of the pig gut microbiome towards novel bacterial diversity and tailored functional studies.</title>
        <authorList>
            <person name="Wylensek D."/>
            <person name="Hitch T.C.A."/>
            <person name="Clavel T."/>
        </authorList>
    </citation>
    <scope>NUCLEOTIDE SEQUENCE [LARGE SCALE GENOMIC DNA]</scope>
    <source>
        <strain evidence="3 4">LKV-178-WT-2A</strain>
    </source>
</reference>
<keyword evidence="3" id="KW-0456">Lyase</keyword>
<feature type="chain" id="PRO_5029908426" evidence="1">
    <location>
        <begin position="22"/>
        <end position="963"/>
    </location>
</feature>
<evidence type="ECO:0000313" key="3">
    <source>
        <dbReference type="EMBL" id="MST83751.1"/>
    </source>
</evidence>
<comment type="caution">
    <text evidence="3">The sequence shown here is derived from an EMBL/GenBank/DDBJ whole genome shotgun (WGS) entry which is preliminary data.</text>
</comment>
<feature type="domain" description="Fibronectin type-III" evidence="2">
    <location>
        <begin position="589"/>
        <end position="681"/>
    </location>
</feature>
<keyword evidence="4" id="KW-1185">Reference proteome</keyword>
<dbReference type="InterPro" id="IPR003961">
    <property type="entry name" value="FN3_dom"/>
</dbReference>
<dbReference type="InterPro" id="IPR013783">
    <property type="entry name" value="Ig-like_fold"/>
</dbReference>
<keyword evidence="1" id="KW-0732">Signal</keyword>
<name>A0A7K0KCT9_9BACT</name>
<evidence type="ECO:0000256" key="1">
    <source>
        <dbReference type="SAM" id="SignalP"/>
    </source>
</evidence>
<dbReference type="Proteomes" id="UP000438914">
    <property type="component" value="Unassembled WGS sequence"/>
</dbReference>
<evidence type="ECO:0000259" key="2">
    <source>
        <dbReference type="PROSITE" id="PS50853"/>
    </source>
</evidence>
<dbReference type="Gene3D" id="3.40.630.40">
    <property type="entry name" value="Zn-dependent exopeptidases"/>
    <property type="match status" value="1"/>
</dbReference>
<proteinExistence type="predicted"/>
<dbReference type="Pfam" id="PF00041">
    <property type="entry name" value="fn3"/>
    <property type="match status" value="1"/>
</dbReference>
<dbReference type="Gene3D" id="2.60.40.10">
    <property type="entry name" value="Immunoglobulins"/>
    <property type="match status" value="1"/>
</dbReference>
<dbReference type="InterPro" id="IPR033803">
    <property type="entry name" value="CBD-like_Golvesin-Xly"/>
</dbReference>